<dbReference type="RefSeq" id="WP_011965615.1">
    <property type="nucleotide sequence ID" value="NZ_CACRTB010000038.1"/>
</dbReference>
<dbReference type="STRING" id="47678.ERS852494_01306"/>
<evidence type="ECO:0000313" key="4">
    <source>
        <dbReference type="Proteomes" id="UP000095725"/>
    </source>
</evidence>
<dbReference type="PROSITE" id="PS51257">
    <property type="entry name" value="PROKAR_LIPOPROTEIN"/>
    <property type="match status" value="1"/>
</dbReference>
<dbReference type="Pfam" id="PF16140">
    <property type="entry name" value="DUF4848"/>
    <property type="match status" value="1"/>
</dbReference>
<dbReference type="AlphaFoldDB" id="A0A174PCT8"/>
<gene>
    <name evidence="1" type="ORF">ERS852494_01306</name>
    <name evidence="2" type="ORF">ERS852558_00530</name>
</gene>
<dbReference type="EMBL" id="CZAI01000002">
    <property type="protein sequence ID" value="CUO99933.1"/>
    <property type="molecule type" value="Genomic_DNA"/>
</dbReference>
<evidence type="ECO:0000313" key="3">
    <source>
        <dbReference type="Proteomes" id="UP000095657"/>
    </source>
</evidence>
<dbReference type="GeneID" id="5303420"/>
<sequence>MKIEKIFGCILSACMIVSLLSCNSENEFIGSAQETIPDVEVSTMDMWVKETRSVSEYLNMPVLHFKDEQVYSETLRQLKNMTENERFTYFQQLGFEGAYILWEQADRELDKIFDMESDDSHLIQEMINTYKDKYSDIFSFNTVDLFDVTPYFTFTDNDLSLLGNIKGYVVIGNSLRGPKYDYPTYDLDEVVSATRAAEPTPIEPGFKGFKDASLTIKNGKYKSTMTIGRIVNGNSFAVEFKTKKKQLFWKKSVKAGYSAMLTMKSSKFNYKNTVFCPYGKEVSILNLPIERVGNVFDAVVENFKSSRGDAKGNQSFHNIRVI</sequence>
<dbReference type="Proteomes" id="UP000095725">
    <property type="component" value="Unassembled WGS sequence"/>
</dbReference>
<accession>A0A174PCT8</accession>
<evidence type="ECO:0000313" key="1">
    <source>
        <dbReference type="EMBL" id="CUO99933.1"/>
    </source>
</evidence>
<dbReference type="EMBL" id="CZBL01000002">
    <property type="protein sequence ID" value="CUP58844.1"/>
    <property type="molecule type" value="Genomic_DNA"/>
</dbReference>
<proteinExistence type="predicted"/>
<dbReference type="InterPro" id="IPR032318">
    <property type="entry name" value="DUF4848"/>
</dbReference>
<name>A0A174PCT8_9BACE</name>
<evidence type="ECO:0000313" key="2">
    <source>
        <dbReference type="EMBL" id="CUP58844.1"/>
    </source>
</evidence>
<evidence type="ECO:0008006" key="5">
    <source>
        <dbReference type="Google" id="ProtNLM"/>
    </source>
</evidence>
<organism evidence="2 4">
    <name type="scientific">Bacteroides caccae</name>
    <dbReference type="NCBI Taxonomy" id="47678"/>
    <lineage>
        <taxon>Bacteria</taxon>
        <taxon>Pseudomonadati</taxon>
        <taxon>Bacteroidota</taxon>
        <taxon>Bacteroidia</taxon>
        <taxon>Bacteroidales</taxon>
        <taxon>Bacteroidaceae</taxon>
        <taxon>Bacteroides</taxon>
    </lineage>
</organism>
<protein>
    <recommendedName>
        <fullName evidence="5">DUF4848 domain-containing protein</fullName>
    </recommendedName>
</protein>
<dbReference type="Proteomes" id="UP000095657">
    <property type="component" value="Unassembled WGS sequence"/>
</dbReference>
<reference evidence="3 4" key="1">
    <citation type="submission" date="2015-09" db="EMBL/GenBank/DDBJ databases">
        <authorList>
            <consortium name="Pathogen Informatics"/>
        </authorList>
    </citation>
    <scope>NUCLEOTIDE SEQUENCE [LARGE SCALE GENOMIC DNA]</scope>
    <source>
        <strain evidence="1 3">2789STDY5834880</strain>
        <strain evidence="2 4">2789STDY5834946</strain>
    </source>
</reference>
<dbReference type="CDD" id="cd14446">
    <property type="entry name" value="bt3222_like"/>
    <property type="match status" value="1"/>
</dbReference>